<dbReference type="AlphaFoldDB" id="A0A833XMI5"/>
<sequence>MNPELEAIGRQIVEKCKGLPLAVKTIGALLSFNVNADNWNEKLKSELWDMSTEIIPALRLSYKYLPSHLKRCFAYCSIFPKDYFFKEEELVLLWMAEGFLQMSNNKTMEQVGHDYFFDLVSRSLLLQSSHVYLGNYSSPSTFGMHDLVNDLARFVSGQFIFRLEGGNSLQVTNKTRHISIVETIPKTLDALYEAKGLRTFLPIYGGIFPHVSLPKLRFLRVLSFARNRNLTELPVSIGKIRHLKYLDLSFTPIRKLPDSICKLCNLQTLRLRYCRNLTALPRDMHKLVSLRYLVLYGSAITEMPLHLGRLKCLQTLDIFVVNEEHCGSSIGELGKLEDIGGNLSITKLQNVKSHADALDARLKDKKHLEDLMLGWDAISSNISESDQITVLENLQPHTNLKRLRIDNYGGKSFPDWIADHSFSKIENLSLYYCKYCHILPSFGQLHSSAALYQWVSWNC</sequence>
<dbReference type="PANTHER" id="PTHR23155">
    <property type="entry name" value="DISEASE RESISTANCE PROTEIN RP"/>
    <property type="match status" value="1"/>
</dbReference>
<name>A0A833XMI5_JUGRE</name>
<dbReference type="InterPro" id="IPR001611">
    <property type="entry name" value="Leu-rich_rpt"/>
</dbReference>
<dbReference type="Gene3D" id="1.10.8.430">
    <property type="entry name" value="Helical domain of apoptotic protease-activating factors"/>
    <property type="match status" value="1"/>
</dbReference>
<dbReference type="InterPro" id="IPR032675">
    <property type="entry name" value="LRR_dom_sf"/>
</dbReference>
<dbReference type="EMBL" id="LIHL02000005">
    <property type="protein sequence ID" value="KAF5471266.1"/>
    <property type="molecule type" value="Genomic_DNA"/>
</dbReference>
<feature type="domain" description="Disease resistance protein winged helix" evidence="3">
    <location>
        <begin position="78"/>
        <end position="152"/>
    </location>
</feature>
<reference evidence="5" key="1">
    <citation type="submission" date="2015-10" db="EMBL/GenBank/DDBJ databases">
        <authorList>
            <person name="Martinez-Garcia P.J."/>
            <person name="Crepeau M.W."/>
            <person name="Puiu D."/>
            <person name="Gonzalez-Ibeas D."/>
            <person name="Whalen J."/>
            <person name="Stevens K."/>
            <person name="Paul R."/>
            <person name="Butterfield T."/>
            <person name="Britton M."/>
            <person name="Reagan R."/>
            <person name="Chakraborty S."/>
            <person name="Walawage S.L."/>
            <person name="Vasquez-Gross H.A."/>
            <person name="Cardeno C."/>
            <person name="Famula R."/>
            <person name="Pratt K."/>
            <person name="Kuruganti S."/>
            <person name="Aradhya M.K."/>
            <person name="Leslie C.A."/>
            <person name="Dandekar A.M."/>
            <person name="Salzberg S.L."/>
            <person name="Wegrzyn J.L."/>
            <person name="Langley C.H."/>
            <person name="Neale D.B."/>
        </authorList>
    </citation>
    <scope>NUCLEOTIDE SEQUENCE</scope>
    <source>
        <tissue evidence="5">Leaves</tissue>
    </source>
</reference>
<dbReference type="InterPro" id="IPR044974">
    <property type="entry name" value="Disease_R_plants"/>
</dbReference>
<dbReference type="Gramene" id="Jr05_15440_p1">
    <property type="protein sequence ID" value="cds.Jr05_15440_p1"/>
    <property type="gene ID" value="Jr05_15440"/>
</dbReference>
<evidence type="ECO:0000259" key="4">
    <source>
        <dbReference type="Pfam" id="PF25019"/>
    </source>
</evidence>
<protein>
    <recommendedName>
        <fullName evidence="7">Disease resistance RPP13-like protein 1</fullName>
    </recommendedName>
</protein>
<gene>
    <name evidence="5" type="ORF">F2P56_011711</name>
</gene>
<evidence type="ECO:0000256" key="1">
    <source>
        <dbReference type="ARBA" id="ARBA00022737"/>
    </source>
</evidence>
<dbReference type="Pfam" id="PF00560">
    <property type="entry name" value="LRR_1"/>
    <property type="match status" value="1"/>
</dbReference>
<keyword evidence="2" id="KW-0611">Plant defense</keyword>
<evidence type="ECO:0008006" key="7">
    <source>
        <dbReference type="Google" id="ProtNLM"/>
    </source>
</evidence>
<dbReference type="SUPFAM" id="SSF52540">
    <property type="entry name" value="P-loop containing nucleoside triphosphate hydrolases"/>
    <property type="match status" value="1"/>
</dbReference>
<dbReference type="InterPro" id="IPR058922">
    <property type="entry name" value="WHD_DRP"/>
</dbReference>
<organism evidence="5 6">
    <name type="scientific">Juglans regia</name>
    <name type="common">English walnut</name>
    <dbReference type="NCBI Taxonomy" id="51240"/>
    <lineage>
        <taxon>Eukaryota</taxon>
        <taxon>Viridiplantae</taxon>
        <taxon>Streptophyta</taxon>
        <taxon>Embryophyta</taxon>
        <taxon>Tracheophyta</taxon>
        <taxon>Spermatophyta</taxon>
        <taxon>Magnoliopsida</taxon>
        <taxon>eudicotyledons</taxon>
        <taxon>Gunneridae</taxon>
        <taxon>Pentapetalae</taxon>
        <taxon>rosids</taxon>
        <taxon>fabids</taxon>
        <taxon>Fagales</taxon>
        <taxon>Juglandaceae</taxon>
        <taxon>Juglans</taxon>
    </lineage>
</organism>
<dbReference type="GO" id="GO:0006952">
    <property type="term" value="P:defense response"/>
    <property type="evidence" value="ECO:0007669"/>
    <property type="project" value="UniProtKB-KW"/>
</dbReference>
<accession>A0A833XMI5</accession>
<dbReference type="SUPFAM" id="SSF52058">
    <property type="entry name" value="L domain-like"/>
    <property type="match status" value="1"/>
</dbReference>
<evidence type="ECO:0000313" key="6">
    <source>
        <dbReference type="Proteomes" id="UP000619265"/>
    </source>
</evidence>
<dbReference type="Gene3D" id="1.10.10.10">
    <property type="entry name" value="Winged helix-like DNA-binding domain superfamily/Winged helix DNA-binding domain"/>
    <property type="match status" value="1"/>
</dbReference>
<dbReference type="InterPro" id="IPR036388">
    <property type="entry name" value="WH-like_DNA-bd_sf"/>
</dbReference>
<evidence type="ECO:0000313" key="5">
    <source>
        <dbReference type="EMBL" id="KAF5471266.1"/>
    </source>
</evidence>
<dbReference type="Proteomes" id="UP000619265">
    <property type="component" value="Unassembled WGS sequence"/>
</dbReference>
<dbReference type="InterPro" id="IPR027417">
    <property type="entry name" value="P-loop_NTPase"/>
</dbReference>
<dbReference type="GO" id="GO:0043531">
    <property type="term" value="F:ADP binding"/>
    <property type="evidence" value="ECO:0007669"/>
    <property type="project" value="InterPro"/>
</dbReference>
<proteinExistence type="predicted"/>
<keyword evidence="1" id="KW-0677">Repeat</keyword>
<dbReference type="InterPro" id="IPR056789">
    <property type="entry name" value="LRR_R13L1-DRL21"/>
</dbReference>
<feature type="domain" description="R13L1/DRL21-like LRR repeat region" evidence="4">
    <location>
        <begin position="330"/>
        <end position="447"/>
    </location>
</feature>
<dbReference type="Pfam" id="PF25019">
    <property type="entry name" value="LRR_R13L1-DRL21"/>
    <property type="match status" value="1"/>
</dbReference>
<evidence type="ECO:0000256" key="2">
    <source>
        <dbReference type="ARBA" id="ARBA00022821"/>
    </source>
</evidence>
<comment type="caution">
    <text evidence="5">The sequence shown here is derived from an EMBL/GenBank/DDBJ whole genome shotgun (WGS) entry which is preliminary data.</text>
</comment>
<dbReference type="PRINTS" id="PR00364">
    <property type="entry name" value="DISEASERSIST"/>
</dbReference>
<dbReference type="FunFam" id="1.10.10.10:FF:000322">
    <property type="entry name" value="Probable disease resistance protein At1g63360"/>
    <property type="match status" value="1"/>
</dbReference>
<evidence type="ECO:0000259" key="3">
    <source>
        <dbReference type="Pfam" id="PF23559"/>
    </source>
</evidence>
<reference evidence="5" key="2">
    <citation type="submission" date="2020-03" db="EMBL/GenBank/DDBJ databases">
        <title>Walnut 2.0.</title>
        <authorList>
            <person name="Marrano A."/>
            <person name="Britton M."/>
            <person name="Zimin A.V."/>
            <person name="Zaini P.A."/>
            <person name="Workman R."/>
            <person name="Puiu D."/>
            <person name="Bianco L."/>
            <person name="Allen B.J."/>
            <person name="Troggio M."/>
            <person name="Leslie C.A."/>
            <person name="Timp W."/>
            <person name="Dendekar A."/>
            <person name="Salzberg S.L."/>
            <person name="Neale D.B."/>
        </authorList>
    </citation>
    <scope>NUCLEOTIDE SEQUENCE</scope>
    <source>
        <tissue evidence="5">Leaves</tissue>
    </source>
</reference>
<dbReference type="PANTHER" id="PTHR23155:SF1071">
    <property type="entry name" value="DISEASE RESISTANCE RPP13-LIKE PROTEIN 1"/>
    <property type="match status" value="1"/>
</dbReference>
<dbReference type="Gene3D" id="3.80.10.10">
    <property type="entry name" value="Ribonuclease Inhibitor"/>
    <property type="match status" value="1"/>
</dbReference>
<dbReference type="InterPro" id="IPR042197">
    <property type="entry name" value="Apaf_helical"/>
</dbReference>
<dbReference type="Pfam" id="PF23559">
    <property type="entry name" value="WHD_DRP"/>
    <property type="match status" value="1"/>
</dbReference>